<dbReference type="InterPro" id="IPR006665">
    <property type="entry name" value="OmpA-like"/>
</dbReference>
<comment type="caution">
    <text evidence="6">The sequence shown here is derived from an EMBL/GenBank/DDBJ whole genome shotgun (WGS) entry which is preliminary data.</text>
</comment>
<dbReference type="Gene3D" id="3.30.1330.60">
    <property type="entry name" value="OmpA-like domain"/>
    <property type="match status" value="1"/>
</dbReference>
<proteinExistence type="predicted"/>
<dbReference type="SUPFAM" id="SSF103088">
    <property type="entry name" value="OmpA-like"/>
    <property type="match status" value="1"/>
</dbReference>
<feature type="domain" description="OmpA-like" evidence="5">
    <location>
        <begin position="155"/>
        <end position="273"/>
    </location>
</feature>
<dbReference type="STRING" id="641524.ADICYQ_5095"/>
<dbReference type="PANTHER" id="PTHR30329">
    <property type="entry name" value="STATOR ELEMENT OF FLAGELLAR MOTOR COMPLEX"/>
    <property type="match status" value="1"/>
</dbReference>
<protein>
    <submittedName>
        <fullName evidence="6">Outer membrane lipoprotein omp16</fullName>
    </submittedName>
</protein>
<keyword evidence="3" id="KW-0998">Cell outer membrane</keyword>
<evidence type="ECO:0000256" key="1">
    <source>
        <dbReference type="ARBA" id="ARBA00004442"/>
    </source>
</evidence>
<dbReference type="PANTHER" id="PTHR30329:SF21">
    <property type="entry name" value="LIPOPROTEIN YIAD-RELATED"/>
    <property type="match status" value="1"/>
</dbReference>
<organism evidence="6 7">
    <name type="scientific">Cyclobacterium qasimii M12-11B</name>
    <dbReference type="NCBI Taxonomy" id="641524"/>
    <lineage>
        <taxon>Bacteria</taxon>
        <taxon>Pseudomonadati</taxon>
        <taxon>Bacteroidota</taxon>
        <taxon>Cytophagia</taxon>
        <taxon>Cytophagales</taxon>
        <taxon>Cyclobacteriaceae</taxon>
        <taxon>Cyclobacterium</taxon>
    </lineage>
</organism>
<evidence type="ECO:0000256" key="3">
    <source>
        <dbReference type="ARBA" id="ARBA00023237"/>
    </source>
</evidence>
<dbReference type="AlphaFoldDB" id="S7V6S8"/>
<sequence length="274" mass="30868">MNLGPNFNTIADDFGIFFTKYPEEGFITSNREGGKGDDDIYYFKDMTPAPKVVNVLLNVVTKTTAENGEEQILPQVRVMLYDDQNKSIDGNLTSQSGRLRFPLEPDKDYSMIASKSGYFTKSVPYSTIGKTPAEEDLIQDVTNISLDTTIVLDQLILERAIVLENIYYDLDKADIRPDAAIELDKLVKILKDNPGIRIELSSHTDIRATDAYNDDLSQRRAESAVAYIVSQGIAADRLQAKGYGERQLIIENAQTEEEHQVNRRTEFKVIEITE</sequence>
<dbReference type="PATRIC" id="fig|641524.5.peg.5052"/>
<accession>S7V6S8</accession>
<evidence type="ECO:0000256" key="2">
    <source>
        <dbReference type="ARBA" id="ARBA00023136"/>
    </source>
</evidence>
<evidence type="ECO:0000313" key="7">
    <source>
        <dbReference type="Proteomes" id="UP000014974"/>
    </source>
</evidence>
<comment type="subcellular location">
    <subcellularLocation>
        <location evidence="1">Cell outer membrane</location>
    </subcellularLocation>
</comment>
<dbReference type="eggNOG" id="COG2885">
    <property type="taxonomic scope" value="Bacteria"/>
</dbReference>
<dbReference type="GO" id="GO:0009279">
    <property type="term" value="C:cell outer membrane"/>
    <property type="evidence" value="ECO:0007669"/>
    <property type="project" value="UniProtKB-SubCell"/>
</dbReference>
<name>S7V6S8_9BACT</name>
<dbReference type="InterPro" id="IPR050330">
    <property type="entry name" value="Bact_OuterMem_StrucFunc"/>
</dbReference>
<dbReference type="CDD" id="cd07185">
    <property type="entry name" value="OmpA_C-like"/>
    <property type="match status" value="1"/>
</dbReference>
<evidence type="ECO:0000259" key="5">
    <source>
        <dbReference type="PROSITE" id="PS51123"/>
    </source>
</evidence>
<dbReference type="InterPro" id="IPR006664">
    <property type="entry name" value="OMP_bac"/>
</dbReference>
<dbReference type="PROSITE" id="PS51123">
    <property type="entry name" value="OMPA_2"/>
    <property type="match status" value="1"/>
</dbReference>
<evidence type="ECO:0000256" key="4">
    <source>
        <dbReference type="PROSITE-ProRule" id="PRU00473"/>
    </source>
</evidence>
<dbReference type="Pfam" id="PF00691">
    <property type="entry name" value="OmpA"/>
    <property type="match status" value="1"/>
</dbReference>
<reference evidence="6 7" key="1">
    <citation type="journal article" date="2013" name="Genome Announc.">
        <title>Draft Genome Sequence of Cyclobacterium qasimii Strain M12-11BT, Isolated from Arctic Marine Sediment.</title>
        <authorList>
            <person name="Shivaji S."/>
            <person name="Ara S."/>
            <person name="Singh A."/>
            <person name="Kumar Pinnaka A."/>
        </authorList>
    </citation>
    <scope>NUCLEOTIDE SEQUENCE [LARGE SCALE GENOMIC DNA]</scope>
    <source>
        <strain evidence="6 7">M12-11B</strain>
    </source>
</reference>
<dbReference type="EMBL" id="ATNM01000172">
    <property type="protein sequence ID" value="EPR65950.1"/>
    <property type="molecule type" value="Genomic_DNA"/>
</dbReference>
<dbReference type="InterPro" id="IPR036737">
    <property type="entry name" value="OmpA-like_sf"/>
</dbReference>
<dbReference type="Proteomes" id="UP000014974">
    <property type="component" value="Unassembled WGS sequence"/>
</dbReference>
<gene>
    <name evidence="6" type="ORF">ADICYQ_5095</name>
</gene>
<keyword evidence="2 4" id="KW-0472">Membrane</keyword>
<dbReference type="PRINTS" id="PR01021">
    <property type="entry name" value="OMPADOMAIN"/>
</dbReference>
<evidence type="ECO:0000313" key="6">
    <source>
        <dbReference type="EMBL" id="EPR65950.1"/>
    </source>
</evidence>
<dbReference type="SUPFAM" id="SSF49478">
    <property type="entry name" value="Cna protein B-type domain"/>
    <property type="match status" value="1"/>
</dbReference>
<dbReference type="eggNOG" id="COG0823">
    <property type="taxonomic scope" value="Bacteria"/>
</dbReference>
<keyword evidence="6" id="KW-0449">Lipoprotein</keyword>